<dbReference type="SMART" id="SM00382">
    <property type="entry name" value="AAA"/>
    <property type="match status" value="1"/>
</dbReference>
<sequence length="243" mass="26058">MSCPPLLQILALAAARGATAVLDDVSLSVAPGSTACVLGEPGAGKSTLLMTVAGLVRPSRGSIRFAGEEIRRKRANEIAARGIAWVPQNRLLFRNLSVRENLLAYVWREPDRARVEADAARLFERFPRLGARAQESACQLSSSDQQLLAIGRALMSRPTMLLIDDPTADLPPGTADDICAWLAELNRDGIGVLLGAREPHTPLLRLASDAYRLAQGRIVSGGERRTSDSPLRGGRPAPSPRPT</sequence>
<keyword evidence="9" id="KW-0732">Signal</keyword>
<dbReference type="InterPro" id="IPR052156">
    <property type="entry name" value="BCAA_Transport_ATP-bd_LivF"/>
</dbReference>
<evidence type="ECO:0000256" key="6">
    <source>
        <dbReference type="ARBA" id="ARBA00022840"/>
    </source>
</evidence>
<dbReference type="STRING" id="28094.SAMN06295900_104145"/>
<evidence type="ECO:0000256" key="8">
    <source>
        <dbReference type="SAM" id="MobiDB-lite"/>
    </source>
</evidence>
<keyword evidence="5" id="KW-0547">Nucleotide-binding</keyword>
<dbReference type="GO" id="GO:0005524">
    <property type="term" value="F:ATP binding"/>
    <property type="evidence" value="ECO:0007669"/>
    <property type="project" value="UniProtKB-KW"/>
</dbReference>
<dbReference type="OrthoDB" id="9093734at2"/>
<evidence type="ECO:0000256" key="1">
    <source>
        <dbReference type="ARBA" id="ARBA00005417"/>
    </source>
</evidence>
<organism evidence="11 12">
    <name type="scientific">Trinickia caryophylli</name>
    <name type="common">Paraburkholderia caryophylli</name>
    <dbReference type="NCBI Taxonomy" id="28094"/>
    <lineage>
        <taxon>Bacteria</taxon>
        <taxon>Pseudomonadati</taxon>
        <taxon>Pseudomonadota</taxon>
        <taxon>Betaproteobacteria</taxon>
        <taxon>Burkholderiales</taxon>
        <taxon>Burkholderiaceae</taxon>
        <taxon>Trinickia</taxon>
    </lineage>
</organism>
<keyword evidence="2" id="KW-0813">Transport</keyword>
<evidence type="ECO:0000256" key="4">
    <source>
        <dbReference type="ARBA" id="ARBA00022519"/>
    </source>
</evidence>
<evidence type="ECO:0000259" key="10">
    <source>
        <dbReference type="PROSITE" id="PS50893"/>
    </source>
</evidence>
<dbReference type="InterPro" id="IPR027417">
    <property type="entry name" value="P-loop_NTPase"/>
</dbReference>
<dbReference type="GO" id="GO:0015807">
    <property type="term" value="P:L-amino acid transport"/>
    <property type="evidence" value="ECO:0007669"/>
    <property type="project" value="TreeGrafter"/>
</dbReference>
<protein>
    <submittedName>
        <fullName evidence="11">Branched-chain amino acid transport system ATP-binding protein</fullName>
    </submittedName>
</protein>
<dbReference type="GeneID" id="95551382"/>
<dbReference type="Proteomes" id="UP000192911">
    <property type="component" value="Unassembled WGS sequence"/>
</dbReference>
<feature type="domain" description="ABC transporter" evidence="10">
    <location>
        <begin position="7"/>
        <end position="240"/>
    </location>
</feature>
<keyword evidence="4" id="KW-0472">Membrane</keyword>
<feature type="region of interest" description="Disordered" evidence="8">
    <location>
        <begin position="217"/>
        <end position="243"/>
    </location>
</feature>
<name>A0A1X7DXI4_TRICW</name>
<keyword evidence="6 11" id="KW-0067">ATP-binding</keyword>
<proteinExistence type="inferred from homology"/>
<gene>
    <name evidence="11" type="ORF">SAMN06295900_104145</name>
</gene>
<dbReference type="Gene3D" id="3.40.50.300">
    <property type="entry name" value="P-loop containing nucleotide triphosphate hydrolases"/>
    <property type="match status" value="1"/>
</dbReference>
<evidence type="ECO:0000256" key="7">
    <source>
        <dbReference type="ARBA" id="ARBA00022970"/>
    </source>
</evidence>
<dbReference type="InterPro" id="IPR003439">
    <property type="entry name" value="ABC_transporter-like_ATP-bd"/>
</dbReference>
<keyword evidence="3" id="KW-1003">Cell membrane</keyword>
<dbReference type="EMBL" id="FXAH01000004">
    <property type="protein sequence ID" value="SMF23027.1"/>
    <property type="molecule type" value="Genomic_DNA"/>
</dbReference>
<evidence type="ECO:0000313" key="12">
    <source>
        <dbReference type="Proteomes" id="UP000192911"/>
    </source>
</evidence>
<feature type="signal peptide" evidence="9">
    <location>
        <begin position="1"/>
        <end position="20"/>
    </location>
</feature>
<evidence type="ECO:0000256" key="3">
    <source>
        <dbReference type="ARBA" id="ARBA00022475"/>
    </source>
</evidence>
<dbReference type="PANTHER" id="PTHR43820">
    <property type="entry name" value="HIGH-AFFINITY BRANCHED-CHAIN AMINO ACID TRANSPORT ATP-BINDING PROTEIN LIVF"/>
    <property type="match status" value="1"/>
</dbReference>
<evidence type="ECO:0000256" key="5">
    <source>
        <dbReference type="ARBA" id="ARBA00022741"/>
    </source>
</evidence>
<comment type="similarity">
    <text evidence="1">Belongs to the ABC transporter superfamily.</text>
</comment>
<keyword evidence="7" id="KW-0029">Amino-acid transport</keyword>
<dbReference type="PROSITE" id="PS50893">
    <property type="entry name" value="ABC_TRANSPORTER_2"/>
    <property type="match status" value="1"/>
</dbReference>
<dbReference type="RefSeq" id="WP_085226777.1">
    <property type="nucleotide sequence ID" value="NZ_BSQD01000005.1"/>
</dbReference>
<dbReference type="Pfam" id="PF00005">
    <property type="entry name" value="ABC_tran"/>
    <property type="match status" value="1"/>
</dbReference>
<dbReference type="AlphaFoldDB" id="A0A1X7DXI4"/>
<keyword evidence="12" id="KW-1185">Reference proteome</keyword>
<dbReference type="InterPro" id="IPR003593">
    <property type="entry name" value="AAA+_ATPase"/>
</dbReference>
<accession>A0A1X7DXI4</accession>
<dbReference type="GO" id="GO:0015658">
    <property type="term" value="F:branched-chain amino acid transmembrane transporter activity"/>
    <property type="evidence" value="ECO:0007669"/>
    <property type="project" value="TreeGrafter"/>
</dbReference>
<keyword evidence="4" id="KW-0997">Cell inner membrane</keyword>
<dbReference type="GO" id="GO:0016887">
    <property type="term" value="F:ATP hydrolysis activity"/>
    <property type="evidence" value="ECO:0007669"/>
    <property type="project" value="InterPro"/>
</dbReference>
<dbReference type="SUPFAM" id="SSF52540">
    <property type="entry name" value="P-loop containing nucleoside triphosphate hydrolases"/>
    <property type="match status" value="1"/>
</dbReference>
<evidence type="ECO:0000256" key="2">
    <source>
        <dbReference type="ARBA" id="ARBA00022448"/>
    </source>
</evidence>
<feature type="chain" id="PRO_5013253758" evidence="9">
    <location>
        <begin position="21"/>
        <end position="243"/>
    </location>
</feature>
<dbReference type="PANTHER" id="PTHR43820:SF4">
    <property type="entry name" value="HIGH-AFFINITY BRANCHED-CHAIN AMINO ACID TRANSPORT ATP-BINDING PROTEIN LIVF"/>
    <property type="match status" value="1"/>
</dbReference>
<reference evidence="12" key="1">
    <citation type="submission" date="2017-04" db="EMBL/GenBank/DDBJ databases">
        <authorList>
            <person name="Varghese N."/>
            <person name="Submissions S."/>
        </authorList>
    </citation>
    <scope>NUCLEOTIDE SEQUENCE [LARGE SCALE GENOMIC DNA]</scope>
    <source>
        <strain evidence="12">Ballard 720</strain>
    </source>
</reference>
<evidence type="ECO:0000313" key="11">
    <source>
        <dbReference type="EMBL" id="SMF23027.1"/>
    </source>
</evidence>
<evidence type="ECO:0000256" key="9">
    <source>
        <dbReference type="SAM" id="SignalP"/>
    </source>
</evidence>